<dbReference type="HOGENOM" id="CLU_194176_0_0_1"/>
<evidence type="ECO:0000313" key="1">
    <source>
        <dbReference type="EMBL" id="EDR07703.1"/>
    </source>
</evidence>
<protein>
    <submittedName>
        <fullName evidence="1">Predicted protein</fullName>
    </submittedName>
</protein>
<accession>B0DCC2</accession>
<proteinExistence type="predicted"/>
<dbReference type="OrthoDB" id="10362136at2759"/>
<organism evidence="2">
    <name type="scientific">Laccaria bicolor (strain S238N-H82 / ATCC MYA-4686)</name>
    <name type="common">Bicoloured deceiver</name>
    <name type="synonym">Laccaria laccata var. bicolor</name>
    <dbReference type="NCBI Taxonomy" id="486041"/>
    <lineage>
        <taxon>Eukaryota</taxon>
        <taxon>Fungi</taxon>
        <taxon>Dikarya</taxon>
        <taxon>Basidiomycota</taxon>
        <taxon>Agaricomycotina</taxon>
        <taxon>Agaricomycetes</taxon>
        <taxon>Agaricomycetidae</taxon>
        <taxon>Agaricales</taxon>
        <taxon>Agaricineae</taxon>
        <taxon>Hydnangiaceae</taxon>
        <taxon>Laccaria</taxon>
    </lineage>
</organism>
<evidence type="ECO:0000313" key="2">
    <source>
        <dbReference type="Proteomes" id="UP000001194"/>
    </source>
</evidence>
<dbReference type="InParanoid" id="B0DCC2"/>
<reference evidence="1 2" key="1">
    <citation type="journal article" date="2008" name="Nature">
        <title>The genome of Laccaria bicolor provides insights into mycorrhizal symbiosis.</title>
        <authorList>
            <person name="Martin F."/>
            <person name="Aerts A."/>
            <person name="Ahren D."/>
            <person name="Brun A."/>
            <person name="Danchin E.G.J."/>
            <person name="Duchaussoy F."/>
            <person name="Gibon J."/>
            <person name="Kohler A."/>
            <person name="Lindquist E."/>
            <person name="Pereda V."/>
            <person name="Salamov A."/>
            <person name="Shapiro H.J."/>
            <person name="Wuyts J."/>
            <person name="Blaudez D."/>
            <person name="Buee M."/>
            <person name="Brokstein P."/>
            <person name="Canbaeck B."/>
            <person name="Cohen D."/>
            <person name="Courty P.E."/>
            <person name="Coutinho P.M."/>
            <person name="Delaruelle C."/>
            <person name="Detter J.C."/>
            <person name="Deveau A."/>
            <person name="DiFazio S."/>
            <person name="Duplessis S."/>
            <person name="Fraissinet-Tachet L."/>
            <person name="Lucic E."/>
            <person name="Frey-Klett P."/>
            <person name="Fourrey C."/>
            <person name="Feussner I."/>
            <person name="Gay G."/>
            <person name="Grimwood J."/>
            <person name="Hoegger P.J."/>
            <person name="Jain P."/>
            <person name="Kilaru S."/>
            <person name="Labbe J."/>
            <person name="Lin Y.C."/>
            <person name="Legue V."/>
            <person name="Le Tacon F."/>
            <person name="Marmeisse R."/>
            <person name="Melayah D."/>
            <person name="Montanini B."/>
            <person name="Muratet M."/>
            <person name="Nehls U."/>
            <person name="Niculita-Hirzel H."/>
            <person name="Oudot-Le Secq M.P."/>
            <person name="Peter M."/>
            <person name="Quesneville H."/>
            <person name="Rajashekar B."/>
            <person name="Reich M."/>
            <person name="Rouhier N."/>
            <person name="Schmutz J."/>
            <person name="Yin T."/>
            <person name="Chalot M."/>
            <person name="Henrissat B."/>
            <person name="Kuees U."/>
            <person name="Lucas S."/>
            <person name="Van de Peer Y."/>
            <person name="Podila G.K."/>
            <person name="Polle A."/>
            <person name="Pukkila P.J."/>
            <person name="Richardson P.M."/>
            <person name="Rouze P."/>
            <person name="Sanders I.R."/>
            <person name="Stajich J.E."/>
            <person name="Tunlid A."/>
            <person name="Tuskan G."/>
            <person name="Grigoriev I.V."/>
        </authorList>
    </citation>
    <scope>NUCLEOTIDE SEQUENCE [LARGE SCALE GENOMIC DNA]</scope>
    <source>
        <strain evidence="2">S238N-H82 / ATCC MYA-4686</strain>
    </source>
</reference>
<sequence>MESKVVWTTPPPTFNVLTVTVFSQWRTVVISRHCNVPRPLEPSSCMLKREGLRGKILAKAMFKHQY</sequence>
<keyword evidence="2" id="KW-1185">Reference proteome</keyword>
<gene>
    <name evidence="1" type="ORF">LACBIDRAFT_298145</name>
</gene>
<dbReference type="Proteomes" id="UP000001194">
    <property type="component" value="Unassembled WGS sequence"/>
</dbReference>
<dbReference type="EMBL" id="DS547103">
    <property type="protein sequence ID" value="EDR07703.1"/>
    <property type="molecule type" value="Genomic_DNA"/>
</dbReference>
<dbReference type="KEGG" id="lbc:LACBIDRAFT_298145"/>
<dbReference type="AlphaFoldDB" id="B0DCC2"/>
<name>B0DCC2_LACBS</name>
<dbReference type="RefSeq" id="XP_001881492.1">
    <property type="nucleotide sequence ID" value="XM_001881457.1"/>
</dbReference>
<dbReference type="GeneID" id="6077183"/>